<dbReference type="EMBL" id="JAAGWK010000022">
    <property type="protein sequence ID" value="NEL55356.1"/>
    <property type="molecule type" value="Genomic_DNA"/>
</dbReference>
<dbReference type="Proteomes" id="UP000470470">
    <property type="component" value="Unassembled WGS sequence"/>
</dbReference>
<name>A0A7K3WG72_9ACTN</name>
<sequence length="288" mass="31183">MDVDTALWPDRCLTDGRLVVLRQPEPAGPEPTWLQRRGRTWRRLQRNEQWAVAMVSATVATSPLSTVSDDAQALGVLGVLAAGVVLLWRSREPGRPAVRAQSAEARLAASGTPEARVAAAATRAWGETIREHSWRSPVLAATRGSFDGRAEVDQVVELALRVHAARLALGRRPTGPAGQVHDEQVAALDRAAGRLGARADALIRYRDQAAALSVELRHLRDLERMERTALVVDGLTIETASGAGRPDPGVVRVTAEIEGVRSAMAELVADMSRTREPLLHDPTRWTAP</sequence>
<dbReference type="AlphaFoldDB" id="A0A7K3WG72"/>
<evidence type="ECO:0000313" key="1">
    <source>
        <dbReference type="EMBL" id="NEL55356.1"/>
    </source>
</evidence>
<protein>
    <submittedName>
        <fullName evidence="1">Uncharacterized protein</fullName>
    </submittedName>
</protein>
<comment type="caution">
    <text evidence="1">The sequence shown here is derived from an EMBL/GenBank/DDBJ whole genome shotgun (WGS) entry which is preliminary data.</text>
</comment>
<organism evidence="1 2">
    <name type="scientific">Goekera deserti</name>
    <dbReference type="NCBI Taxonomy" id="2497753"/>
    <lineage>
        <taxon>Bacteria</taxon>
        <taxon>Bacillati</taxon>
        <taxon>Actinomycetota</taxon>
        <taxon>Actinomycetes</taxon>
        <taxon>Geodermatophilales</taxon>
        <taxon>Geodermatophilaceae</taxon>
        <taxon>Goekera</taxon>
    </lineage>
</organism>
<gene>
    <name evidence="1" type="ORF">G1H19_15300</name>
</gene>
<proteinExistence type="predicted"/>
<reference evidence="1 2" key="1">
    <citation type="submission" date="2020-02" db="EMBL/GenBank/DDBJ databases">
        <title>The whole genome sequence of CPCC 205119.</title>
        <authorList>
            <person name="Jiang Z."/>
        </authorList>
    </citation>
    <scope>NUCLEOTIDE SEQUENCE [LARGE SCALE GENOMIC DNA]</scope>
    <source>
        <strain evidence="1 2">CPCC 205119</strain>
    </source>
</reference>
<evidence type="ECO:0000313" key="2">
    <source>
        <dbReference type="Proteomes" id="UP000470470"/>
    </source>
</evidence>
<accession>A0A7K3WG72</accession>
<keyword evidence="2" id="KW-1185">Reference proteome</keyword>